<dbReference type="CDD" id="cd03784">
    <property type="entry name" value="GT1_Gtf-like"/>
    <property type="match status" value="1"/>
</dbReference>
<keyword evidence="8" id="KW-1185">Reference proteome</keyword>
<evidence type="ECO:0000256" key="4">
    <source>
        <dbReference type="RuleBase" id="RU003718"/>
    </source>
</evidence>
<organism evidence="7 8">
    <name type="scientific">Brassica napus</name>
    <name type="common">Rape</name>
    <dbReference type="NCBI Taxonomy" id="3708"/>
    <lineage>
        <taxon>Eukaryota</taxon>
        <taxon>Viridiplantae</taxon>
        <taxon>Streptophyta</taxon>
        <taxon>Embryophyta</taxon>
        <taxon>Tracheophyta</taxon>
        <taxon>Spermatophyta</taxon>
        <taxon>Magnoliopsida</taxon>
        <taxon>eudicotyledons</taxon>
        <taxon>Gunneridae</taxon>
        <taxon>Pentapetalae</taxon>
        <taxon>rosids</taxon>
        <taxon>malvids</taxon>
        <taxon>Brassicales</taxon>
        <taxon>Brassicaceae</taxon>
        <taxon>Brassiceae</taxon>
        <taxon>Brassica</taxon>
    </lineage>
</organism>
<sequence length="487" mass="54367">MQLELVFIPSPGDGHIKPLVEVAKLLVERDDRVSVTILIIPQMVGFSTGSSSSYIASLSTASEDRLHYNVLSVADEPNSDGPKPNFLAFIDSFKPQVKAAVEKLITDPAQPESSPPSRLAGFVVDMFCTEMIDVANEFNVPSYLFYTSNATFLGTQFHAQYLYDVEKYDVSDLKDSDITELEVPCLSRPLPVKCFPSVMLNKYWLPIVFGQVRRFRETKGILVNTFAELEPHAMKFFSGGDNNLPTVYPVGPVLNLKTKGPDSTDDKQTEILSWLDEQPRESVVFLCFGSMGGFREDQAKEIAIALERSGHRFLWSLRRALPKGTMGHPGDFTNLEEILPEGFLDRTAKIGKIIGWAPQNAILENPAVRGFVSHCGWNSTLESLWFGVPMATWPLYAEQQINAFELVEELGLAVEIRNSFRADIMAEESELMTAEEIERGIRCLMEQDNVRDRVKEISEKSHVALMEGGSSHAALLKFIEDVTTNIS</sequence>
<protein>
    <recommendedName>
        <fullName evidence="5">Glycosyltransferase</fullName>
        <ecNumber evidence="5">2.4.1.-</ecNumber>
    </recommendedName>
</protein>
<dbReference type="SMR" id="A0A078H6T2"/>
<dbReference type="EMBL" id="HG994369">
    <property type="protein sequence ID" value="CAF1931433.1"/>
    <property type="molecule type" value="Genomic_DNA"/>
</dbReference>
<dbReference type="Proteomes" id="UP000028999">
    <property type="component" value="Unassembled WGS sequence"/>
</dbReference>
<evidence type="ECO:0000256" key="3">
    <source>
        <dbReference type="ARBA" id="ARBA00022679"/>
    </source>
</evidence>
<comment type="similarity">
    <text evidence="1 4">Belongs to the UDP-glycosyltransferase family.</text>
</comment>
<evidence type="ECO:0000313" key="6">
    <source>
        <dbReference type="EMBL" id="CAF1931433.1"/>
    </source>
</evidence>
<dbReference type="GO" id="GO:0035251">
    <property type="term" value="F:UDP-glucosyltransferase activity"/>
    <property type="evidence" value="ECO:0007669"/>
    <property type="project" value="InterPro"/>
</dbReference>
<dbReference type="InterPro" id="IPR050481">
    <property type="entry name" value="UDP-glycosyltransf_plant"/>
</dbReference>
<evidence type="ECO:0000313" key="8">
    <source>
        <dbReference type="Proteomes" id="UP000028999"/>
    </source>
</evidence>
<accession>A0A078H6T2</accession>
<dbReference type="EC" id="2.4.1.-" evidence="5"/>
<reference evidence="6" key="3">
    <citation type="submission" date="2021-01" db="EMBL/GenBank/DDBJ databases">
        <authorList>
            <consortium name="Genoscope - CEA"/>
            <person name="William W."/>
        </authorList>
    </citation>
    <scope>NUCLEOTIDE SEQUENCE</scope>
</reference>
<reference evidence="7 8" key="1">
    <citation type="journal article" date="2014" name="Science">
        <title>Plant genetics. Early allopolyploid evolution in the post-Neolithic Brassica napus oilseed genome.</title>
        <authorList>
            <person name="Chalhoub B."/>
            <person name="Denoeud F."/>
            <person name="Liu S."/>
            <person name="Parkin I.A."/>
            <person name="Tang H."/>
            <person name="Wang X."/>
            <person name="Chiquet J."/>
            <person name="Belcram H."/>
            <person name="Tong C."/>
            <person name="Samans B."/>
            <person name="Correa M."/>
            <person name="Da Silva C."/>
            <person name="Just J."/>
            <person name="Falentin C."/>
            <person name="Koh C.S."/>
            <person name="Le Clainche I."/>
            <person name="Bernard M."/>
            <person name="Bento P."/>
            <person name="Noel B."/>
            <person name="Labadie K."/>
            <person name="Alberti A."/>
            <person name="Charles M."/>
            <person name="Arnaud D."/>
            <person name="Guo H."/>
            <person name="Daviaud C."/>
            <person name="Alamery S."/>
            <person name="Jabbari K."/>
            <person name="Zhao M."/>
            <person name="Edger P.P."/>
            <person name="Chelaifa H."/>
            <person name="Tack D."/>
            <person name="Lassalle G."/>
            <person name="Mestiri I."/>
            <person name="Schnel N."/>
            <person name="Le Paslier M.C."/>
            <person name="Fan G."/>
            <person name="Renault V."/>
            <person name="Bayer P.E."/>
            <person name="Golicz A.A."/>
            <person name="Manoli S."/>
            <person name="Lee T.H."/>
            <person name="Thi V.H."/>
            <person name="Chalabi S."/>
            <person name="Hu Q."/>
            <person name="Fan C."/>
            <person name="Tollenaere R."/>
            <person name="Lu Y."/>
            <person name="Battail C."/>
            <person name="Shen J."/>
            <person name="Sidebottom C.H."/>
            <person name="Wang X."/>
            <person name="Canaguier A."/>
            <person name="Chauveau A."/>
            <person name="Berard A."/>
            <person name="Deniot G."/>
            <person name="Guan M."/>
            <person name="Liu Z."/>
            <person name="Sun F."/>
            <person name="Lim Y.P."/>
            <person name="Lyons E."/>
            <person name="Town C.D."/>
            <person name="Bancroft I."/>
            <person name="Wang X."/>
            <person name="Meng J."/>
            <person name="Ma J."/>
            <person name="Pires J.C."/>
            <person name="King G.J."/>
            <person name="Brunel D."/>
            <person name="Delourme R."/>
            <person name="Renard M."/>
            <person name="Aury J.M."/>
            <person name="Adams K.L."/>
            <person name="Batley J."/>
            <person name="Snowdon R.J."/>
            <person name="Tost J."/>
            <person name="Edwards D."/>
            <person name="Zhou Y."/>
            <person name="Hua W."/>
            <person name="Sharpe A.G."/>
            <person name="Paterson A.H."/>
            <person name="Guan C."/>
            <person name="Wincker P."/>
        </authorList>
    </citation>
    <scope>NUCLEOTIDE SEQUENCE [LARGE SCALE GENOMIC DNA]</scope>
    <source>
        <strain evidence="8">cv. Darmor-bzh</strain>
    </source>
</reference>
<name>A0A078H6T2_BRANA</name>
<dbReference type="PANTHER" id="PTHR48048">
    <property type="entry name" value="GLYCOSYLTRANSFERASE"/>
    <property type="match status" value="1"/>
</dbReference>
<keyword evidence="3 4" id="KW-0808">Transferase</keyword>
<evidence type="ECO:0000256" key="2">
    <source>
        <dbReference type="ARBA" id="ARBA00022676"/>
    </source>
</evidence>
<dbReference type="PROSITE" id="PS00375">
    <property type="entry name" value="UDPGT"/>
    <property type="match status" value="1"/>
</dbReference>
<dbReference type="FunFam" id="3.40.50.2000:FF:000080">
    <property type="entry name" value="Glycosyltransferase"/>
    <property type="match status" value="1"/>
</dbReference>
<dbReference type="AlphaFoldDB" id="A0A078H6T2"/>
<gene>
    <name evidence="7" type="primary">BnaCnng07130D</name>
    <name evidence="6" type="ORF">DARMORV10_C05P41610.1</name>
    <name evidence="7" type="ORF">GSBRNA2T00053837001</name>
</gene>
<dbReference type="EMBL" id="LK032307">
    <property type="protein sequence ID" value="CDY33142.1"/>
    <property type="molecule type" value="Genomic_DNA"/>
</dbReference>
<dbReference type="InterPro" id="IPR002213">
    <property type="entry name" value="UDP_glucos_trans"/>
</dbReference>
<dbReference type="PANTHER" id="PTHR48048:SF45">
    <property type="entry name" value="GLYCOSYLTRANSFERASE"/>
    <property type="match status" value="1"/>
</dbReference>
<keyword evidence="2 4" id="KW-0328">Glycosyltransferase</keyword>
<evidence type="ECO:0000313" key="7">
    <source>
        <dbReference type="EMBL" id="CDY33142.1"/>
    </source>
</evidence>
<dbReference type="Gene3D" id="3.40.50.2000">
    <property type="entry name" value="Glycogen Phosphorylase B"/>
    <property type="match status" value="2"/>
</dbReference>
<evidence type="ECO:0000256" key="1">
    <source>
        <dbReference type="ARBA" id="ARBA00009995"/>
    </source>
</evidence>
<dbReference type="OrthoDB" id="5835829at2759"/>
<dbReference type="Gramene" id="CDY33142">
    <property type="protein sequence ID" value="CDY33142"/>
    <property type="gene ID" value="GSBRNA2T00053837001"/>
</dbReference>
<dbReference type="KEGG" id="bna:106406706"/>
<dbReference type="Pfam" id="PF00201">
    <property type="entry name" value="UDPGT"/>
    <property type="match status" value="1"/>
</dbReference>
<dbReference type="OMA" id="YKATAYI"/>
<evidence type="ECO:0000256" key="5">
    <source>
        <dbReference type="RuleBase" id="RU362057"/>
    </source>
</evidence>
<dbReference type="FunFam" id="3.40.50.2000:FF:000056">
    <property type="entry name" value="Glycosyltransferase"/>
    <property type="match status" value="1"/>
</dbReference>
<proteinExistence type="inferred from homology"/>
<dbReference type="InterPro" id="IPR035595">
    <property type="entry name" value="UDP_glycos_trans_CS"/>
</dbReference>
<dbReference type="SUPFAM" id="SSF53756">
    <property type="entry name" value="UDP-Glycosyltransferase/glycogen phosphorylase"/>
    <property type="match status" value="1"/>
</dbReference>
<dbReference type="PaxDb" id="3708-A0A078H6T2"/>
<dbReference type="Proteomes" id="UP001295469">
    <property type="component" value="Chromosome C05"/>
</dbReference>
<reference evidence="7" key="2">
    <citation type="submission" date="2014-06" db="EMBL/GenBank/DDBJ databases">
        <authorList>
            <person name="Genoscope - CEA"/>
        </authorList>
    </citation>
    <scope>NUCLEOTIDE SEQUENCE</scope>
</reference>